<dbReference type="PROSITE" id="PS50022">
    <property type="entry name" value="FA58C_3"/>
    <property type="match status" value="7"/>
</dbReference>
<dbReference type="InterPro" id="IPR008979">
    <property type="entry name" value="Galactose-bd-like_sf"/>
</dbReference>
<evidence type="ECO:0000313" key="3">
    <source>
        <dbReference type="Proteomes" id="UP000007110"/>
    </source>
</evidence>
<dbReference type="AlphaFoldDB" id="A0A7M7P7F8"/>
<dbReference type="Pfam" id="PF00754">
    <property type="entry name" value="F5_F8_type_C"/>
    <property type="match status" value="7"/>
</dbReference>
<evidence type="ECO:0000259" key="1">
    <source>
        <dbReference type="PROSITE" id="PS50022"/>
    </source>
</evidence>
<dbReference type="EnsemblMetazoa" id="XM_030991290">
    <property type="protein sequence ID" value="XP_030847150"/>
    <property type="gene ID" value="LOC756501"/>
</dbReference>
<dbReference type="Gene3D" id="2.60.120.260">
    <property type="entry name" value="Galactose-binding domain-like"/>
    <property type="match status" value="7"/>
</dbReference>
<reference evidence="3" key="1">
    <citation type="submission" date="2015-02" db="EMBL/GenBank/DDBJ databases">
        <title>Genome sequencing for Strongylocentrotus purpuratus.</title>
        <authorList>
            <person name="Murali S."/>
            <person name="Liu Y."/>
            <person name="Vee V."/>
            <person name="English A."/>
            <person name="Wang M."/>
            <person name="Skinner E."/>
            <person name="Han Y."/>
            <person name="Muzny D.M."/>
            <person name="Worley K.C."/>
            <person name="Gibbs R.A."/>
        </authorList>
    </citation>
    <scope>NUCLEOTIDE SEQUENCE</scope>
</reference>
<dbReference type="Proteomes" id="UP000007110">
    <property type="component" value="Unassembled WGS sequence"/>
</dbReference>
<feature type="domain" description="F5/8 type C" evidence="1">
    <location>
        <begin position="925"/>
        <end position="1079"/>
    </location>
</feature>
<protein>
    <recommendedName>
        <fullName evidence="1">F5/8 type C domain-containing protein</fullName>
    </recommendedName>
</protein>
<proteinExistence type="predicted"/>
<dbReference type="KEGG" id="spu:756501"/>
<feature type="domain" description="F5/8 type C" evidence="1">
    <location>
        <begin position="125"/>
        <end position="279"/>
    </location>
</feature>
<feature type="domain" description="F5/8 type C" evidence="1">
    <location>
        <begin position="1"/>
        <end position="119"/>
    </location>
</feature>
<dbReference type="RefSeq" id="XP_030847150.1">
    <property type="nucleotide sequence ID" value="XM_030991290.1"/>
</dbReference>
<sequence>MAKVGALTGGWSAKTNDLNQWIQVDLLATYSIVRVATQGREDYSQWVTSFKIACSMDSITFDTVKDPTNTDNDNIFPGNSDRNTVVYNRFPVPMSCRYVRLLPYTWHEHISLRMEFFGELLGPIQDGSPLGLESGAIPDSSLTAFSEYNANHGPRRARLNMAKVGALTGGWSAKTNDLNQWIQVDLLATYSIVRVATQGREDYSQWVTSFKIACSMDSVTFDTVKDPTNTDNDNIFPGNSDRNTVVYNRFPVPMSCRYVRLLPYTWHEHISLRMEFFGELLGPIQDGSPLGLESGAIPDSSLTAFSEYNANHGPRRARLNMAKVGALTGGWSAKTNDLNQWIQVDLLATYSIVRVATQGREDYSQWVTSFKIACSMDSVTFDTVKDPTNTDNDNIFPGNSDRNTVVYNRFPVPMSCRYVRLLPYTWHEHISLRMEFFGELLGPIQDGSPLGLESGAIPDSSLTAFSEYNANHGPRRARLNMAKVGALTGGWSAKTNDLNQWIQVDLLATYSIVRVATQGREDYSQWVTSFKIACSMDSVTFDTVKDPTNTDNDNIFPGNSDRNTVVYNRFPVPMSCRYVRLLPYTWHEHISLRMEFFGELLGPIQDGSPLGLESGAIPDSSLTAFSEYNANHGPRRARLNMAKVGALTGGWSAKTNDLNQWIQVDLLATYSIVRVATQGREDYSRWVTSFKIACSMDSVTFDTVKDPTNTDNDNIFPGNSDRNTVVYNRFPVPMSCRYVRLLPYTWHEHISLRMDFFGELLGPIQDGSPLGLESGAIPDSSLTAFSEYNANHGPRRARLNMAKVGALTGGWSAKINDLNQWIQVDLLATYSIVRVATQGREDYSQWVTSFKIACSMDSVTFDTVKDPTNTDNDNIFPGNSDRNTVVYNRFPVPMSCRYVRLLPYTWHEHISLRMEFFGELLGPIQDGSPLGLESGAIPDSSLTAFSEYNANHGPRRARLNMAKVGALTGGWSAKTNDLNQWIQVDLLATYSIVRVATQGREDYSQWVTSFKIACSMDSVTFDTVKDPNNTDNDNIFPGNSDRNTVVYNRFPEPMTCRYVRLLPYTWHQHISLRMELVGELLASTEASTTLKTSCKGAIAMNASPRTCTKPIQLFTILFGVVLRWLY</sequence>
<dbReference type="FunFam" id="2.60.120.260:FF:000016">
    <property type="entry name" value="Contactin-associated protein-like 4 isoform 1"/>
    <property type="match status" value="7"/>
</dbReference>
<dbReference type="PANTHER" id="PTHR24543">
    <property type="entry name" value="MULTICOPPER OXIDASE-RELATED"/>
    <property type="match status" value="1"/>
</dbReference>
<feature type="domain" description="F5/8 type C" evidence="1">
    <location>
        <begin position="285"/>
        <end position="439"/>
    </location>
</feature>
<dbReference type="PROSITE" id="PS01285">
    <property type="entry name" value="FA58C_1"/>
    <property type="match status" value="7"/>
</dbReference>
<keyword evidence="3" id="KW-1185">Reference proteome</keyword>
<dbReference type="InParanoid" id="A0A7M7P7F8"/>
<dbReference type="GeneID" id="756501"/>
<dbReference type="InterPro" id="IPR000421">
    <property type="entry name" value="FA58C"/>
</dbReference>
<dbReference type="OMA" id="WKRHISM"/>
<feature type="domain" description="F5/8 type C" evidence="1">
    <location>
        <begin position="445"/>
        <end position="599"/>
    </location>
</feature>
<dbReference type="PANTHER" id="PTHR24543:SF325">
    <property type="entry name" value="F5_8 TYPE C DOMAIN-CONTAINING PROTEIN"/>
    <property type="match status" value="1"/>
</dbReference>
<feature type="domain" description="F5/8 type C" evidence="1">
    <location>
        <begin position="765"/>
        <end position="919"/>
    </location>
</feature>
<dbReference type="CDD" id="cd00057">
    <property type="entry name" value="FA58C"/>
    <property type="match status" value="7"/>
</dbReference>
<accession>A0A7M7P7F8</accession>
<dbReference type="SMART" id="SM00231">
    <property type="entry name" value="FA58C"/>
    <property type="match status" value="7"/>
</dbReference>
<feature type="domain" description="F5/8 type C" evidence="1">
    <location>
        <begin position="605"/>
        <end position="759"/>
    </location>
</feature>
<evidence type="ECO:0000313" key="2">
    <source>
        <dbReference type="EnsemblMetazoa" id="XP_030847150"/>
    </source>
</evidence>
<dbReference type="SUPFAM" id="SSF49785">
    <property type="entry name" value="Galactose-binding domain-like"/>
    <property type="match status" value="7"/>
</dbReference>
<name>A0A7M7P7F8_STRPU</name>
<organism evidence="2 3">
    <name type="scientific">Strongylocentrotus purpuratus</name>
    <name type="common">Purple sea urchin</name>
    <dbReference type="NCBI Taxonomy" id="7668"/>
    <lineage>
        <taxon>Eukaryota</taxon>
        <taxon>Metazoa</taxon>
        <taxon>Echinodermata</taxon>
        <taxon>Eleutherozoa</taxon>
        <taxon>Echinozoa</taxon>
        <taxon>Echinoidea</taxon>
        <taxon>Euechinoidea</taxon>
        <taxon>Echinacea</taxon>
        <taxon>Camarodonta</taxon>
        <taxon>Echinidea</taxon>
        <taxon>Strongylocentrotidae</taxon>
        <taxon>Strongylocentrotus</taxon>
    </lineage>
</organism>
<dbReference type="OrthoDB" id="6262482at2759"/>
<reference evidence="2" key="2">
    <citation type="submission" date="2021-01" db="UniProtKB">
        <authorList>
            <consortium name="EnsemblMetazoa"/>
        </authorList>
    </citation>
    <scope>IDENTIFICATION</scope>
</reference>